<dbReference type="AlphaFoldDB" id="A0A0E9UI89"/>
<reference evidence="1" key="2">
    <citation type="journal article" date="2015" name="Fish Shellfish Immunol.">
        <title>Early steps in the European eel (Anguilla anguilla)-Vibrio vulnificus interaction in the gills: Role of the RtxA13 toxin.</title>
        <authorList>
            <person name="Callol A."/>
            <person name="Pajuelo D."/>
            <person name="Ebbesson L."/>
            <person name="Teles M."/>
            <person name="MacKenzie S."/>
            <person name="Amaro C."/>
        </authorList>
    </citation>
    <scope>NUCLEOTIDE SEQUENCE</scope>
</reference>
<accession>A0A0E9UI89</accession>
<dbReference type="EMBL" id="GBXM01043125">
    <property type="protein sequence ID" value="JAH65452.1"/>
    <property type="molecule type" value="Transcribed_RNA"/>
</dbReference>
<sequence length="16" mass="1812">MFSVKTFFKSCSVTLS</sequence>
<protein>
    <submittedName>
        <fullName evidence="1">Uncharacterized protein</fullName>
    </submittedName>
</protein>
<name>A0A0E9UI89_ANGAN</name>
<proteinExistence type="predicted"/>
<reference evidence="1" key="1">
    <citation type="submission" date="2014-11" db="EMBL/GenBank/DDBJ databases">
        <authorList>
            <person name="Amaro Gonzalez C."/>
        </authorList>
    </citation>
    <scope>NUCLEOTIDE SEQUENCE</scope>
</reference>
<evidence type="ECO:0000313" key="1">
    <source>
        <dbReference type="EMBL" id="JAH65452.1"/>
    </source>
</evidence>
<organism evidence="1">
    <name type="scientific">Anguilla anguilla</name>
    <name type="common">European freshwater eel</name>
    <name type="synonym">Muraena anguilla</name>
    <dbReference type="NCBI Taxonomy" id="7936"/>
    <lineage>
        <taxon>Eukaryota</taxon>
        <taxon>Metazoa</taxon>
        <taxon>Chordata</taxon>
        <taxon>Craniata</taxon>
        <taxon>Vertebrata</taxon>
        <taxon>Euteleostomi</taxon>
        <taxon>Actinopterygii</taxon>
        <taxon>Neopterygii</taxon>
        <taxon>Teleostei</taxon>
        <taxon>Anguilliformes</taxon>
        <taxon>Anguillidae</taxon>
        <taxon>Anguilla</taxon>
    </lineage>
</organism>